<dbReference type="GO" id="GO:0016226">
    <property type="term" value="P:iron-sulfur cluster assembly"/>
    <property type="evidence" value="ECO:0007669"/>
    <property type="project" value="UniProtKB-UniRule"/>
</dbReference>
<comment type="subcellular location">
    <subcellularLocation>
        <location evidence="1">Cytoplasm</location>
        <location evidence="1">Cytoskeleton</location>
        <location evidence="1">Spindle</location>
    </subcellularLocation>
    <subcellularLocation>
        <location evidence="1">Nucleus</location>
    </subcellularLocation>
</comment>
<keyword evidence="1" id="KW-0206">Cytoskeleton</keyword>
<name>A0A1I7RNK2_BURXY</name>
<keyword evidence="1" id="KW-0234">DNA repair</keyword>
<dbReference type="PANTHER" id="PTHR12891">
    <property type="entry name" value="DNA REPAIR/TRANSCRIPTION PROTEIN MET18/MMS19"/>
    <property type="match status" value="1"/>
</dbReference>
<dbReference type="InterPro" id="IPR016024">
    <property type="entry name" value="ARM-type_fold"/>
</dbReference>
<feature type="domain" description="MMS19 N-terminal" evidence="2">
    <location>
        <begin position="35"/>
        <end position="294"/>
    </location>
</feature>
<dbReference type="OrthoDB" id="342900at2759"/>
<gene>
    <name evidence="3" type="ORF">BXYJ_LOCUS12217</name>
</gene>
<dbReference type="InterPro" id="IPR029240">
    <property type="entry name" value="MMS19_N"/>
</dbReference>
<dbReference type="Proteomes" id="UP000095284">
    <property type="component" value="Unplaced"/>
</dbReference>
<reference evidence="4" key="2">
    <citation type="submission" date="2020-08" db="EMBL/GenBank/DDBJ databases">
        <authorList>
            <person name="Kikuchi T."/>
        </authorList>
    </citation>
    <scope>NUCLEOTIDE SEQUENCE</scope>
    <source>
        <strain evidence="3">Ka4C1</strain>
    </source>
</reference>
<protein>
    <recommendedName>
        <fullName evidence="1">MMS19 nucleotide excision repair protein</fullName>
    </recommendedName>
</protein>
<organism evidence="5 7">
    <name type="scientific">Bursaphelenchus xylophilus</name>
    <name type="common">Pinewood nematode worm</name>
    <name type="synonym">Aphelenchoides xylophilus</name>
    <dbReference type="NCBI Taxonomy" id="6326"/>
    <lineage>
        <taxon>Eukaryota</taxon>
        <taxon>Metazoa</taxon>
        <taxon>Ecdysozoa</taxon>
        <taxon>Nematoda</taxon>
        <taxon>Chromadorea</taxon>
        <taxon>Rhabditida</taxon>
        <taxon>Tylenchina</taxon>
        <taxon>Tylenchomorpha</taxon>
        <taxon>Aphelenchoidea</taxon>
        <taxon>Aphelenchoididae</taxon>
        <taxon>Bursaphelenchus</taxon>
    </lineage>
</organism>
<comment type="similarity">
    <text evidence="1">Belongs to the MET18/MMS19 family.</text>
</comment>
<evidence type="ECO:0000256" key="1">
    <source>
        <dbReference type="RuleBase" id="RU367072"/>
    </source>
</evidence>
<dbReference type="Proteomes" id="UP000582659">
    <property type="component" value="Unassembled WGS sequence"/>
</dbReference>
<keyword evidence="1" id="KW-0539">Nucleus</keyword>
<sequence>MDIENAFSKEEQEKLMKTVQQILDKTLVFSDYCQNIRDKVTSKERVNRSAGLNQLSFVILNLPKDFLDHEEAMYLLKFLSARFDDCGHSAELLVRVVHHLYFTVQRFEKADIFEVFHNIFAENGVQAYAQADRALFLEIMDHTVDHYFYVIEELGVQYYNIFSNTAGGERDPRCLMKVFSIFSKVMRQMDVGPFMEDMFDLIACYYPIEYQPRETDKNPLSPEALSAGCEACLIANRGFSLYTYQLILDKLMEDDENVGHETKLKICKFLISVMTKFGPGSLLALTDEFLAAFRMISFNPRRKSFEKETVDTVGSTMKALINCLNQLDSPRSEEEIERATHQMIENSEPFVLQAEMGLAAKALKTFEFVVLAHEIAAELALPKVLYWLRALIAGITIKNIENKKEILEETLPLTPEWLEIGIKTGKGNHVQEAVPGLIGALKNIEDVDSQLLQQVLAEIGRILVGNEDLRANLKKEIEDVLDKVLAVEYHDSEKLRTAIASFLEEYVQHDFETVWNKVEKDLKAVDYWSAKEFLFCGALVSSEVGLERCYPLFLERMTNKDSDVKLSIIEFGVILEKNKERDLVDERLISPFCKALGQLLDQFKDDRQRLVDLGERLQDLVLKVDKRLKPNLLNWFQSTIFEVLKSSELSAKQTIGALEFLLPVVLQTTDASTLTNLLQNLYEYHKNHTDENISNYLLAVLFAVHNRGAADHEVVRSIVNDDSLSAEAEAVILRNEVLTKRIFPVEKVRKMLNGADPKQLYQVLNFDSTLTDPVKNNFSKTFIWTQRILTQFIPIFVEEYKGSEDKGKMNAMAKMIPSILQLSQRVSIPMTHELMILFPLLIASINETEVTSSEFSLLIKSIVNLLKLTNKQDLAIDRLSEVAYEFEKVLVDPNSPSSAVFSALEGLEAVGKRVQSASRFFRWDQTIISIRKATQSKKRIIRQKAAYVSNLWEVMPV</sequence>
<keyword evidence="1" id="KW-0963">Cytoplasm</keyword>
<dbReference type="GO" id="GO:0005634">
    <property type="term" value="C:nucleus"/>
    <property type="evidence" value="ECO:0007669"/>
    <property type="project" value="UniProtKB-SubCell"/>
</dbReference>
<evidence type="ECO:0000313" key="3">
    <source>
        <dbReference type="EMBL" id="CAD5232126.1"/>
    </source>
</evidence>
<dbReference type="PANTHER" id="PTHR12891:SF0">
    <property type="entry name" value="MMS19 NUCLEOTIDE EXCISION REPAIR PROTEIN HOMOLOG"/>
    <property type="match status" value="1"/>
</dbReference>
<comment type="function">
    <text evidence="1">Key component of the cytosolic iron-sulfur protein assembly (CIA) complex, a multiprotein complex that mediates the incorporation of iron-sulfur cluster into apoproteins specifically involved in DNA metabolism and genomic integrity. In the CIA complex, MMS19 acts as an adapter between early-acting CIA components and a subset of cellular target iron-sulfur proteins.</text>
</comment>
<dbReference type="GO" id="GO:0097361">
    <property type="term" value="C:cytosolic [4Fe-4S] assembly targeting complex"/>
    <property type="evidence" value="ECO:0007669"/>
    <property type="project" value="UniProtKB-UniRule"/>
</dbReference>
<comment type="subunit">
    <text evidence="1">Component of the CIA complex.</text>
</comment>
<dbReference type="Proteomes" id="UP000659654">
    <property type="component" value="Unassembled WGS sequence"/>
</dbReference>
<dbReference type="GO" id="GO:0006281">
    <property type="term" value="P:DNA repair"/>
    <property type="evidence" value="ECO:0007669"/>
    <property type="project" value="UniProtKB-UniRule"/>
</dbReference>
<evidence type="ECO:0000313" key="7">
    <source>
        <dbReference type="WBParaSite" id="BXY_0228900.1"/>
    </source>
</evidence>
<dbReference type="SUPFAM" id="SSF48371">
    <property type="entry name" value="ARM repeat"/>
    <property type="match status" value="1"/>
</dbReference>
<proteinExistence type="inferred from homology"/>
<evidence type="ECO:0000313" key="6">
    <source>
        <dbReference type="Proteomes" id="UP000659654"/>
    </source>
</evidence>
<dbReference type="EMBL" id="CAJFDI010000005">
    <property type="protein sequence ID" value="CAD5232126.1"/>
    <property type="molecule type" value="Genomic_DNA"/>
</dbReference>
<dbReference type="GO" id="GO:0005819">
    <property type="term" value="C:spindle"/>
    <property type="evidence" value="ECO:0007669"/>
    <property type="project" value="UniProtKB-SubCell"/>
</dbReference>
<accession>A0A1I7RNK2</accession>
<keyword evidence="1" id="KW-0227">DNA damage</keyword>
<dbReference type="WBParaSite" id="BXY_0228900.1">
    <property type="protein sequence ID" value="BXY_0228900.1"/>
    <property type="gene ID" value="BXY_0228900"/>
</dbReference>
<dbReference type="eggNOG" id="KOG1967">
    <property type="taxonomic scope" value="Eukaryota"/>
</dbReference>
<dbReference type="GO" id="GO:0051604">
    <property type="term" value="P:protein maturation"/>
    <property type="evidence" value="ECO:0007669"/>
    <property type="project" value="UniProtKB-UniRule"/>
</dbReference>
<evidence type="ECO:0000259" key="2">
    <source>
        <dbReference type="Pfam" id="PF14500"/>
    </source>
</evidence>
<dbReference type="InterPro" id="IPR039920">
    <property type="entry name" value="MMS19"/>
</dbReference>
<dbReference type="Pfam" id="PF14500">
    <property type="entry name" value="MMS19_N"/>
    <property type="match status" value="1"/>
</dbReference>
<dbReference type="AlphaFoldDB" id="A0A1I7RNK2"/>
<keyword evidence="6" id="KW-1185">Reference proteome</keyword>
<dbReference type="EMBL" id="CAJFCV020000005">
    <property type="protein sequence ID" value="CAG9124108.1"/>
    <property type="molecule type" value="Genomic_DNA"/>
</dbReference>
<evidence type="ECO:0000313" key="4">
    <source>
        <dbReference type="EMBL" id="CAG9124108.1"/>
    </source>
</evidence>
<evidence type="ECO:0000313" key="5">
    <source>
        <dbReference type="Proteomes" id="UP000095284"/>
    </source>
</evidence>
<reference evidence="7" key="1">
    <citation type="submission" date="2016-11" db="UniProtKB">
        <authorList>
            <consortium name="WormBaseParasite"/>
        </authorList>
    </citation>
    <scope>IDENTIFICATION</scope>
</reference>
<dbReference type="SMR" id="A0A1I7RNK2"/>